<organism evidence="7">
    <name type="scientific">Clostridium perfringens</name>
    <dbReference type="NCBI Taxonomy" id="1502"/>
    <lineage>
        <taxon>Bacteria</taxon>
        <taxon>Bacillati</taxon>
        <taxon>Bacillota</taxon>
        <taxon>Clostridia</taxon>
        <taxon>Eubacteriales</taxon>
        <taxon>Clostridiaceae</taxon>
        <taxon>Clostridium</taxon>
    </lineage>
</organism>
<dbReference type="PROSITE" id="PS00092">
    <property type="entry name" value="N6_MTASE"/>
    <property type="match status" value="1"/>
</dbReference>
<dbReference type="Gene3D" id="3.40.50.150">
    <property type="entry name" value="Vaccinia Virus protein VP39"/>
    <property type="match status" value="1"/>
</dbReference>
<reference evidence="7" key="1">
    <citation type="journal article" date="2018" name="Genome Biol.">
        <title>SKESA: strategic k-mer extension for scrupulous assemblies.</title>
        <authorList>
            <person name="Souvorov A."/>
            <person name="Agarwala R."/>
            <person name="Lipman D.J."/>
        </authorList>
    </citation>
    <scope>NUCLEOTIDE SEQUENCE</scope>
    <source>
        <strain evidence="7">C8</strain>
    </source>
</reference>
<protein>
    <submittedName>
        <fullName evidence="7">Site-specific DNA-methyltransferase</fullName>
    </submittedName>
</protein>
<proteinExistence type="inferred from homology"/>
<evidence type="ECO:0000259" key="6">
    <source>
        <dbReference type="Pfam" id="PF01555"/>
    </source>
</evidence>
<dbReference type="GO" id="GO:0032259">
    <property type="term" value="P:methylation"/>
    <property type="evidence" value="ECO:0007669"/>
    <property type="project" value="UniProtKB-KW"/>
</dbReference>
<comment type="similarity">
    <text evidence="1">Belongs to the N(4)/N(6)-methyltransferase family.</text>
</comment>
<dbReference type="EMBL" id="DACTCB010000004">
    <property type="protein sequence ID" value="HAT4307410.1"/>
    <property type="molecule type" value="Genomic_DNA"/>
</dbReference>
<dbReference type="GO" id="GO:0003677">
    <property type="term" value="F:DNA binding"/>
    <property type="evidence" value="ECO:0007669"/>
    <property type="project" value="InterPro"/>
</dbReference>
<gene>
    <name evidence="7" type="ORF">I9080_001194</name>
</gene>
<keyword evidence="2 7" id="KW-0489">Methyltransferase</keyword>
<dbReference type="InterPro" id="IPR029063">
    <property type="entry name" value="SAM-dependent_MTases_sf"/>
</dbReference>
<feature type="domain" description="DNA methylase N-4/N-6" evidence="6">
    <location>
        <begin position="107"/>
        <end position="456"/>
    </location>
</feature>
<keyword evidence="4" id="KW-0949">S-adenosyl-L-methionine</keyword>
<dbReference type="InterPro" id="IPR002052">
    <property type="entry name" value="DNA_methylase_N6_adenine_CS"/>
</dbReference>
<dbReference type="GO" id="GO:0008170">
    <property type="term" value="F:N-methyltransferase activity"/>
    <property type="evidence" value="ECO:0007669"/>
    <property type="project" value="InterPro"/>
</dbReference>
<evidence type="ECO:0000256" key="5">
    <source>
        <dbReference type="ARBA" id="ARBA00022747"/>
    </source>
</evidence>
<evidence type="ECO:0000313" key="7">
    <source>
        <dbReference type="EMBL" id="HAT4307410.1"/>
    </source>
</evidence>
<name>A0A8H9UWX5_CLOPF</name>
<comment type="caution">
    <text evidence="7">The sequence shown here is derived from an EMBL/GenBank/DDBJ whole genome shotgun (WGS) entry which is preliminary data.</text>
</comment>
<evidence type="ECO:0000256" key="3">
    <source>
        <dbReference type="ARBA" id="ARBA00022679"/>
    </source>
</evidence>
<dbReference type="PRINTS" id="PR00506">
    <property type="entry name" value="D21N6MTFRASE"/>
</dbReference>
<reference evidence="7" key="2">
    <citation type="submission" date="2020-07" db="EMBL/GenBank/DDBJ databases">
        <authorList>
            <consortium name="NCBI Pathogen Detection Project"/>
        </authorList>
    </citation>
    <scope>NUCLEOTIDE SEQUENCE</scope>
    <source>
        <strain evidence="7">C8</strain>
    </source>
</reference>
<dbReference type="InterPro" id="IPR002295">
    <property type="entry name" value="N4/N6-MTase_EcoPI_Mod-like"/>
</dbReference>
<dbReference type="SUPFAM" id="SSF53335">
    <property type="entry name" value="S-adenosyl-L-methionine-dependent methyltransferases"/>
    <property type="match status" value="1"/>
</dbReference>
<dbReference type="InterPro" id="IPR002941">
    <property type="entry name" value="DNA_methylase_N4/N6"/>
</dbReference>
<keyword evidence="3 7" id="KW-0808">Transferase</keyword>
<dbReference type="GO" id="GO:0009307">
    <property type="term" value="P:DNA restriction-modification system"/>
    <property type="evidence" value="ECO:0007669"/>
    <property type="project" value="UniProtKB-KW"/>
</dbReference>
<evidence type="ECO:0000256" key="1">
    <source>
        <dbReference type="ARBA" id="ARBA00006594"/>
    </source>
</evidence>
<dbReference type="AlphaFoldDB" id="A0A8H9UWX5"/>
<keyword evidence="5" id="KW-0680">Restriction system</keyword>
<dbReference type="Pfam" id="PF01555">
    <property type="entry name" value="N6_N4_Mtase"/>
    <property type="match status" value="1"/>
</dbReference>
<evidence type="ECO:0000256" key="2">
    <source>
        <dbReference type="ARBA" id="ARBA00022603"/>
    </source>
</evidence>
<evidence type="ECO:0000256" key="4">
    <source>
        <dbReference type="ARBA" id="ARBA00022691"/>
    </source>
</evidence>
<sequence>MTVNISSIKRNTLINNLEQIKEYVVKTGSDKELLEKIDEIHKELLLNKYGLVFEEHEENIDRILKDNLPVYTQEKDLLIDGDRFNFLIEGDNLAALQLLKKTHKNLIDYIYIDPPYNTKNKDFMYDDSFIDPNDSFKHSKWLSFMEKRLLEAYSLLKDTGCIMISINEEEVFELKMLCDKIFGYDNYMAMFSVKVRHQDRILKGDKDFHEIMEYMLMYRKTSNFRTIKRLVDNTSNKDYVYQIIENVESTESINMDGKEVKVFKPNEYEIRKLPASAENLKKINIRGSIKEGNSSGRFFMKHLEKFIGKNLGYLYKVPNMGDDKFGYRYFLIPDNPKRANGDYFQGVPLNRKSIKEVPYPNYIEIENEYLYEERLNYLDFETDFNNVGYEGYVEFRNGKKPLNFLDKCFELAGVKKNKNAIVLDFFAGSGSTGHALMKLNNEDNGNRKFILVTNSENNICRDVTYKRLSSVINEDNYDEGLKFYKIDFIDIKDKEYYDYSDKLMNHISELIEIENNIDIAKSDDFRIILNDDELEKFIDNNCIAKKIYIGSDVLIDNKANNYLIQKGIQLIRVPEHYYKSIV</sequence>
<dbReference type="Proteomes" id="UP000859547">
    <property type="component" value="Unassembled WGS sequence"/>
</dbReference>
<accession>A0A8H9UWX5</accession>